<organism evidence="6 7">
    <name type="scientific">Lentibacillus populi</name>
    <dbReference type="NCBI Taxonomy" id="1827502"/>
    <lineage>
        <taxon>Bacteria</taxon>
        <taxon>Bacillati</taxon>
        <taxon>Bacillota</taxon>
        <taxon>Bacilli</taxon>
        <taxon>Bacillales</taxon>
        <taxon>Bacillaceae</taxon>
        <taxon>Lentibacillus</taxon>
    </lineage>
</organism>
<reference evidence="6" key="2">
    <citation type="submission" date="2020-09" db="EMBL/GenBank/DDBJ databases">
        <authorList>
            <person name="Sun Q."/>
            <person name="Zhou Y."/>
        </authorList>
    </citation>
    <scope>NUCLEOTIDE SEQUENCE</scope>
    <source>
        <strain evidence="6">CGMCC 1.15454</strain>
    </source>
</reference>
<comment type="caution">
    <text evidence="6">The sequence shown here is derived from an EMBL/GenBank/DDBJ whole genome shotgun (WGS) entry which is preliminary data.</text>
</comment>
<name>A0A9W5X426_9BACI</name>
<dbReference type="PANTHER" id="PTHR30126">
    <property type="entry name" value="HTH-TYPE TRANSCRIPTIONAL REGULATOR"/>
    <property type="match status" value="1"/>
</dbReference>
<evidence type="ECO:0000313" key="7">
    <source>
        <dbReference type="Proteomes" id="UP000621492"/>
    </source>
</evidence>
<dbReference type="Pfam" id="PF03466">
    <property type="entry name" value="LysR_substrate"/>
    <property type="match status" value="1"/>
</dbReference>
<dbReference type="AlphaFoldDB" id="A0A9W5X426"/>
<protein>
    <submittedName>
        <fullName evidence="6">LysR family transcriptional regulator</fullName>
    </submittedName>
</protein>
<dbReference type="RefSeq" id="WP_155555192.1">
    <property type="nucleotide sequence ID" value="NZ_BMJD01000003.1"/>
</dbReference>
<dbReference type="SUPFAM" id="SSF46785">
    <property type="entry name" value="Winged helix' DNA-binding domain"/>
    <property type="match status" value="1"/>
</dbReference>
<gene>
    <name evidence="6" type="ORF">GCM10011409_06580</name>
</gene>
<proteinExistence type="inferred from homology"/>
<dbReference type="GO" id="GO:0003700">
    <property type="term" value="F:DNA-binding transcription factor activity"/>
    <property type="evidence" value="ECO:0007669"/>
    <property type="project" value="InterPro"/>
</dbReference>
<evidence type="ECO:0000256" key="3">
    <source>
        <dbReference type="ARBA" id="ARBA00023125"/>
    </source>
</evidence>
<dbReference type="InterPro" id="IPR005119">
    <property type="entry name" value="LysR_subst-bd"/>
</dbReference>
<keyword evidence="7" id="KW-1185">Reference proteome</keyword>
<evidence type="ECO:0000313" key="6">
    <source>
        <dbReference type="EMBL" id="GGB31891.1"/>
    </source>
</evidence>
<dbReference type="InterPro" id="IPR036388">
    <property type="entry name" value="WH-like_DNA-bd_sf"/>
</dbReference>
<dbReference type="EMBL" id="BMJD01000003">
    <property type="protein sequence ID" value="GGB31891.1"/>
    <property type="molecule type" value="Genomic_DNA"/>
</dbReference>
<dbReference type="PRINTS" id="PR00039">
    <property type="entry name" value="HTHLYSR"/>
</dbReference>
<dbReference type="Gene3D" id="3.40.190.290">
    <property type="match status" value="1"/>
</dbReference>
<dbReference type="Gene3D" id="1.10.10.10">
    <property type="entry name" value="Winged helix-like DNA-binding domain superfamily/Winged helix DNA-binding domain"/>
    <property type="match status" value="1"/>
</dbReference>
<dbReference type="Proteomes" id="UP000621492">
    <property type="component" value="Unassembled WGS sequence"/>
</dbReference>
<evidence type="ECO:0000259" key="5">
    <source>
        <dbReference type="PROSITE" id="PS50931"/>
    </source>
</evidence>
<accession>A0A9W5X426</accession>
<keyword evidence="2" id="KW-0805">Transcription regulation</keyword>
<dbReference type="PROSITE" id="PS50931">
    <property type="entry name" value="HTH_LYSR"/>
    <property type="match status" value="1"/>
</dbReference>
<dbReference type="Pfam" id="PF00126">
    <property type="entry name" value="HTH_1"/>
    <property type="match status" value="1"/>
</dbReference>
<evidence type="ECO:0000256" key="1">
    <source>
        <dbReference type="ARBA" id="ARBA00009437"/>
    </source>
</evidence>
<dbReference type="GO" id="GO:0000976">
    <property type="term" value="F:transcription cis-regulatory region binding"/>
    <property type="evidence" value="ECO:0007669"/>
    <property type="project" value="TreeGrafter"/>
</dbReference>
<evidence type="ECO:0000256" key="4">
    <source>
        <dbReference type="ARBA" id="ARBA00023163"/>
    </source>
</evidence>
<dbReference type="PANTHER" id="PTHR30126:SF39">
    <property type="entry name" value="HTH-TYPE TRANSCRIPTIONAL REGULATOR CYSL"/>
    <property type="match status" value="1"/>
</dbReference>
<keyword evidence="3" id="KW-0238">DNA-binding</keyword>
<comment type="similarity">
    <text evidence="1">Belongs to the LysR transcriptional regulatory family.</text>
</comment>
<sequence>MNIETLRMFCLVVDIGSISQAAKLSYLSQPAVTKQIRQLEAIYGATLFNRKEGRLSLNENGETLYPIAKSIVSDFKHSKEAVLDNIRNSDLQLKVGASFTIGEYLLPKLLGKFKKLHTDTKITLIVENTPNVLEALSNDVIDLALVEGIVGNNNFNVEPIEEDQLVLIHPLDHKWTTRTEIDINELSQEKMIWREPTSGTRLIIENLLKGQGILDKIENYMELGSTQAIKSAVEAGLGISIVSRLAVERDLDQNIFREIKIKDTYFKRNLWLVRKNSRFCRKSVEDFISLLKNIETT</sequence>
<keyword evidence="4" id="KW-0804">Transcription</keyword>
<dbReference type="InterPro" id="IPR036390">
    <property type="entry name" value="WH_DNA-bd_sf"/>
</dbReference>
<evidence type="ECO:0000256" key="2">
    <source>
        <dbReference type="ARBA" id="ARBA00023015"/>
    </source>
</evidence>
<feature type="domain" description="HTH lysR-type" evidence="5">
    <location>
        <begin position="1"/>
        <end position="58"/>
    </location>
</feature>
<dbReference type="InterPro" id="IPR000847">
    <property type="entry name" value="LysR_HTH_N"/>
</dbReference>
<dbReference type="SUPFAM" id="SSF53850">
    <property type="entry name" value="Periplasmic binding protein-like II"/>
    <property type="match status" value="1"/>
</dbReference>
<dbReference type="CDD" id="cd08420">
    <property type="entry name" value="PBP2_CysL_like"/>
    <property type="match status" value="1"/>
</dbReference>
<reference evidence="6" key="1">
    <citation type="journal article" date="2014" name="Int. J. Syst. Evol. Microbiol.">
        <title>Complete genome sequence of Corynebacterium casei LMG S-19264T (=DSM 44701T), isolated from a smear-ripened cheese.</title>
        <authorList>
            <consortium name="US DOE Joint Genome Institute (JGI-PGF)"/>
            <person name="Walter F."/>
            <person name="Albersmeier A."/>
            <person name="Kalinowski J."/>
            <person name="Ruckert C."/>
        </authorList>
    </citation>
    <scope>NUCLEOTIDE SEQUENCE</scope>
    <source>
        <strain evidence="6">CGMCC 1.15454</strain>
    </source>
</reference>